<gene>
    <name evidence="2" type="ORF">IG3_00007</name>
</gene>
<name>J9CDN2_BACCE</name>
<feature type="domain" description="Putative amidase" evidence="1">
    <location>
        <begin position="138"/>
        <end position="288"/>
    </location>
</feature>
<evidence type="ECO:0000313" key="3">
    <source>
        <dbReference type="Proteomes" id="UP000004136"/>
    </source>
</evidence>
<organism evidence="2 3">
    <name type="scientific">Bacillus cereus HuA2-1</name>
    <dbReference type="NCBI Taxonomy" id="1053201"/>
    <lineage>
        <taxon>Bacteria</taxon>
        <taxon>Bacillati</taxon>
        <taxon>Bacillota</taxon>
        <taxon>Bacilli</taxon>
        <taxon>Bacillales</taxon>
        <taxon>Bacillaceae</taxon>
        <taxon>Bacillus</taxon>
        <taxon>Bacillus cereus group</taxon>
    </lineage>
</organism>
<dbReference type="PANTHER" id="PTHR40032:SF1">
    <property type="entry name" value="EXPORTED PROTEIN"/>
    <property type="match status" value="1"/>
</dbReference>
<dbReference type="OrthoDB" id="9812429at2"/>
<dbReference type="HOGENOM" id="CLU_048731_1_0_9"/>
<dbReference type="RefSeq" id="WP_002134277.1">
    <property type="nucleotide sequence ID" value="NZ_JH804672.1"/>
</dbReference>
<accession>J9CDN2</accession>
<dbReference type="EMBL" id="AHDV01000001">
    <property type="protein sequence ID" value="EJV89561.1"/>
    <property type="molecule type" value="Genomic_DNA"/>
</dbReference>
<evidence type="ECO:0000259" key="1">
    <source>
        <dbReference type="Pfam" id="PF12671"/>
    </source>
</evidence>
<reference evidence="2 3" key="1">
    <citation type="submission" date="2012-04" db="EMBL/GenBank/DDBJ databases">
        <title>The Genome Sequence of Bacillus cereus HuA2-1.</title>
        <authorList>
            <consortium name="The Broad Institute Genome Sequencing Platform"/>
            <consortium name="The Broad Institute Genome Sequencing Center for Infectious Disease"/>
            <person name="Feldgarden M."/>
            <person name="Van der Auwera G.A."/>
            <person name="Mahillon J."/>
            <person name="Duprez V."/>
            <person name="Timmery S."/>
            <person name="Mattelet C."/>
            <person name="Dierick K."/>
            <person name="Sun M."/>
            <person name="Yu Z."/>
            <person name="Zhu L."/>
            <person name="Hu X."/>
            <person name="Shank E.B."/>
            <person name="Swiecicka I."/>
            <person name="Hansen B.M."/>
            <person name="Andrup L."/>
            <person name="Young S.K."/>
            <person name="Zeng Q."/>
            <person name="Gargeya S."/>
            <person name="Fitzgerald M."/>
            <person name="Haas B."/>
            <person name="Abouelleil A."/>
            <person name="Alvarado L."/>
            <person name="Arachchi H.M."/>
            <person name="Berlin A."/>
            <person name="Chapman S.B."/>
            <person name="Goldberg J."/>
            <person name="Griggs A."/>
            <person name="Gujja S."/>
            <person name="Hansen M."/>
            <person name="Howarth C."/>
            <person name="Imamovic A."/>
            <person name="Larimer J."/>
            <person name="McCowen C."/>
            <person name="Montmayeur A."/>
            <person name="Murphy C."/>
            <person name="Neiman D."/>
            <person name="Pearson M."/>
            <person name="Priest M."/>
            <person name="Roberts A."/>
            <person name="Saif S."/>
            <person name="Shea T."/>
            <person name="Sisk P."/>
            <person name="Sykes S."/>
            <person name="Wortman J."/>
            <person name="Nusbaum C."/>
            <person name="Birren B."/>
        </authorList>
    </citation>
    <scope>NUCLEOTIDE SEQUENCE [LARGE SCALE GENOMIC DNA]</scope>
    <source>
        <strain evidence="2 3">HuA2-1</strain>
    </source>
</reference>
<protein>
    <recommendedName>
        <fullName evidence="1">Putative amidase domain-containing protein</fullName>
    </recommendedName>
</protein>
<dbReference type="Pfam" id="PF12671">
    <property type="entry name" value="Amidase_6"/>
    <property type="match status" value="1"/>
</dbReference>
<sequence length="297" mass="35018">MVVKANIEKQVQQFLAYITEKRTDVDGIAVDLLQMVQRKKQLFQKRSAHIVKATADISFIRQLNSNEHQEIDYQIHLKYLIKHKELFYIEEEQLKRRVCLKNSCIIDDYALEVSEEIGIGIGETLEREVTKEKYGSYQYNRLEAVKYAERWWDDRNSAYRNFPDNCTNFISQCLHTGEVPMNGHPNIRKGWWQRGNQWSWSWAVAHSFYWYLSGATTGLRAEAVERPEDLILGDVIAYDFEDDGRWNHTTIVVAKDADGMPLVNAHSANSRRRYWNYEDSSKYTPQMKYKFFHIING</sequence>
<dbReference type="Proteomes" id="UP000004136">
    <property type="component" value="Unassembled WGS sequence"/>
</dbReference>
<proteinExistence type="predicted"/>
<dbReference type="AlphaFoldDB" id="J9CDN2"/>
<dbReference type="InterPro" id="IPR024301">
    <property type="entry name" value="Amidase_6"/>
</dbReference>
<evidence type="ECO:0000313" key="2">
    <source>
        <dbReference type="EMBL" id="EJV89561.1"/>
    </source>
</evidence>
<dbReference type="PATRIC" id="fig|1053201.3.peg.7"/>
<comment type="caution">
    <text evidence="2">The sequence shown here is derived from an EMBL/GenBank/DDBJ whole genome shotgun (WGS) entry which is preliminary data.</text>
</comment>
<dbReference type="PANTHER" id="PTHR40032">
    <property type="entry name" value="EXPORTED PROTEIN-RELATED"/>
    <property type="match status" value="1"/>
</dbReference>